<feature type="domain" description="DUF7882" evidence="1">
    <location>
        <begin position="1"/>
        <end position="95"/>
    </location>
</feature>
<dbReference type="OrthoDB" id="5123855at2"/>
<organism evidence="2 3">
    <name type="scientific">Mycetocola manganoxydans</name>
    <dbReference type="NCBI Taxonomy" id="699879"/>
    <lineage>
        <taxon>Bacteria</taxon>
        <taxon>Bacillati</taxon>
        <taxon>Actinomycetota</taxon>
        <taxon>Actinomycetes</taxon>
        <taxon>Micrococcales</taxon>
        <taxon>Microbacteriaceae</taxon>
        <taxon>Mycetocola</taxon>
    </lineage>
</organism>
<keyword evidence="2" id="KW-0436">Ligase</keyword>
<dbReference type="InterPro" id="IPR057204">
    <property type="entry name" value="DUF7882"/>
</dbReference>
<name>A0A3L6ZZC7_9MICO</name>
<gene>
    <name evidence="2" type="ORF">D9V29_01490</name>
</gene>
<proteinExistence type="predicted"/>
<dbReference type="EMBL" id="RCUV01000002">
    <property type="protein sequence ID" value="RLP73393.1"/>
    <property type="molecule type" value="Genomic_DNA"/>
</dbReference>
<protein>
    <submittedName>
        <fullName evidence="2">ATP-dependent DNA ligase</fullName>
    </submittedName>
</protein>
<evidence type="ECO:0000259" key="1">
    <source>
        <dbReference type="Pfam" id="PF25355"/>
    </source>
</evidence>
<evidence type="ECO:0000313" key="2">
    <source>
        <dbReference type="EMBL" id="RLP73393.1"/>
    </source>
</evidence>
<keyword evidence="3" id="KW-1185">Reference proteome</keyword>
<dbReference type="GO" id="GO:0016874">
    <property type="term" value="F:ligase activity"/>
    <property type="evidence" value="ECO:0007669"/>
    <property type="project" value="UniProtKB-KW"/>
</dbReference>
<dbReference type="Pfam" id="PF25355">
    <property type="entry name" value="DUF7882"/>
    <property type="match status" value="1"/>
</dbReference>
<reference evidence="2 3" key="1">
    <citation type="submission" date="2018-10" db="EMBL/GenBank/DDBJ databases">
        <authorList>
            <person name="Li J."/>
        </authorList>
    </citation>
    <scope>NUCLEOTIDE SEQUENCE [LARGE SCALE GENOMIC DNA]</scope>
    <source>
        <strain evidence="2 3">CCTCC AB209002</strain>
    </source>
</reference>
<dbReference type="AlphaFoldDB" id="A0A3L6ZZC7"/>
<accession>A0A3L6ZZC7</accession>
<dbReference type="RefSeq" id="WP_121671558.1">
    <property type="nucleotide sequence ID" value="NZ_BMXM01000002.1"/>
</dbReference>
<sequence>MGTLTYDSKVTASIDDRILAHLQVVILAKLRRGEPFAFTWNENANGLGRTTIWIHNAISLTFQYYGGKVPPINSRWVQALVRSSNSVGGLEILPEPPALPPAGPDAGTAALL</sequence>
<evidence type="ECO:0000313" key="3">
    <source>
        <dbReference type="Proteomes" id="UP000270299"/>
    </source>
</evidence>
<comment type="caution">
    <text evidence="2">The sequence shown here is derived from an EMBL/GenBank/DDBJ whole genome shotgun (WGS) entry which is preliminary data.</text>
</comment>
<dbReference type="Proteomes" id="UP000270299">
    <property type="component" value="Unassembled WGS sequence"/>
</dbReference>